<dbReference type="Proteomes" id="UP000218775">
    <property type="component" value="Unassembled WGS sequence"/>
</dbReference>
<reference evidence="2" key="1">
    <citation type="submission" date="2017-08" db="EMBL/GenBank/DDBJ databases">
        <title>A dynamic microbial community with high functional redundancy inhabits the cold, oxic subseafloor aquifer.</title>
        <authorList>
            <person name="Tully B.J."/>
            <person name="Wheat C.G."/>
            <person name="Glazer B.T."/>
            <person name="Huber J.A."/>
        </authorList>
    </citation>
    <scope>NUCLEOTIDE SEQUENCE [LARGE SCALE GENOMIC DNA]</scope>
</reference>
<organism evidence="1 2">
    <name type="scientific">Aerophobetes bacterium</name>
    <dbReference type="NCBI Taxonomy" id="2030807"/>
    <lineage>
        <taxon>Bacteria</taxon>
        <taxon>Candidatus Aerophobota</taxon>
    </lineage>
</organism>
<proteinExistence type="predicted"/>
<evidence type="ECO:0000313" key="2">
    <source>
        <dbReference type="Proteomes" id="UP000218775"/>
    </source>
</evidence>
<gene>
    <name evidence="1" type="ORF">COB21_02665</name>
</gene>
<sequence length="186" mass="20858">MTTITNTQTPNLFYHVAIKNPIDYYKGVPGIHFPLPPSPSVSIIVNALGGASKYTAKKAEQHIQAYLEAIPRALRYPPYFQPGPNQAQPSLQIWKLHNTVHIRVVTSGATKTALYITHNLSTGKRSKTNEILTKINGKTEWSASPHANTKWSSKTQLKLYYYAIMLLKTGLFPKDDHKTDSLRSKL</sequence>
<comment type="caution">
    <text evidence="1">The sequence shown here is derived from an EMBL/GenBank/DDBJ whole genome shotgun (WGS) entry which is preliminary data.</text>
</comment>
<evidence type="ECO:0000313" key="1">
    <source>
        <dbReference type="EMBL" id="PCI77792.1"/>
    </source>
</evidence>
<accession>A0A2A4X544</accession>
<dbReference type="AlphaFoldDB" id="A0A2A4X544"/>
<protein>
    <submittedName>
        <fullName evidence="1">Uncharacterized protein</fullName>
    </submittedName>
</protein>
<dbReference type="EMBL" id="NVUK01000013">
    <property type="protein sequence ID" value="PCI77792.1"/>
    <property type="molecule type" value="Genomic_DNA"/>
</dbReference>
<name>A0A2A4X544_UNCAE</name>